<dbReference type="OMA" id="IRHIADM"/>
<sequence>MKSVNRTSLGGLGIRHIADMNVALLAKIGWEVAQGNSHWAQLLRSKYLMQDEDFLLSSPPRGSAIWNSVTSSLPLLRTGTKWRLGNGRSIDFWSDWWIGDKPLSLNPIWEPIKRNLINRH</sequence>
<keyword evidence="2" id="KW-1185">Reference proteome</keyword>
<reference evidence="1 2" key="1">
    <citation type="journal article" date="2021" name="Nat. Plants">
        <title>The Taxus genome provides insights into paclitaxel biosynthesis.</title>
        <authorList>
            <person name="Xiong X."/>
            <person name="Gou J."/>
            <person name="Liao Q."/>
            <person name="Li Y."/>
            <person name="Zhou Q."/>
            <person name="Bi G."/>
            <person name="Li C."/>
            <person name="Du R."/>
            <person name="Wang X."/>
            <person name="Sun T."/>
            <person name="Guo L."/>
            <person name="Liang H."/>
            <person name="Lu P."/>
            <person name="Wu Y."/>
            <person name="Zhang Z."/>
            <person name="Ro D.K."/>
            <person name="Shang Y."/>
            <person name="Huang S."/>
            <person name="Yan J."/>
        </authorList>
    </citation>
    <scope>NUCLEOTIDE SEQUENCE [LARGE SCALE GENOMIC DNA]</scope>
    <source>
        <strain evidence="1">Ta-2019</strain>
    </source>
</reference>
<dbReference type="Proteomes" id="UP000824469">
    <property type="component" value="Unassembled WGS sequence"/>
</dbReference>
<dbReference type="EMBL" id="JAHRHJ020000002">
    <property type="protein sequence ID" value="KAH9326353.1"/>
    <property type="molecule type" value="Genomic_DNA"/>
</dbReference>
<feature type="non-terminal residue" evidence="1">
    <location>
        <position position="120"/>
    </location>
</feature>
<evidence type="ECO:0000313" key="1">
    <source>
        <dbReference type="EMBL" id="KAH9326353.1"/>
    </source>
</evidence>
<gene>
    <name evidence="1" type="ORF">KI387_006531</name>
</gene>
<evidence type="ECO:0000313" key="2">
    <source>
        <dbReference type="Proteomes" id="UP000824469"/>
    </source>
</evidence>
<comment type="caution">
    <text evidence="1">The sequence shown here is derived from an EMBL/GenBank/DDBJ whole genome shotgun (WGS) entry which is preliminary data.</text>
</comment>
<organism evidence="1 2">
    <name type="scientific">Taxus chinensis</name>
    <name type="common">Chinese yew</name>
    <name type="synonym">Taxus wallichiana var. chinensis</name>
    <dbReference type="NCBI Taxonomy" id="29808"/>
    <lineage>
        <taxon>Eukaryota</taxon>
        <taxon>Viridiplantae</taxon>
        <taxon>Streptophyta</taxon>
        <taxon>Embryophyta</taxon>
        <taxon>Tracheophyta</taxon>
        <taxon>Spermatophyta</taxon>
        <taxon>Pinopsida</taxon>
        <taxon>Pinidae</taxon>
        <taxon>Conifers II</taxon>
        <taxon>Cupressales</taxon>
        <taxon>Taxaceae</taxon>
        <taxon>Taxus</taxon>
    </lineage>
</organism>
<proteinExistence type="predicted"/>
<accession>A0AA38GQ91</accession>
<name>A0AA38GQ91_TAXCH</name>
<protein>
    <submittedName>
        <fullName evidence="1">Uncharacterized protein</fullName>
    </submittedName>
</protein>
<dbReference type="AlphaFoldDB" id="A0AA38GQ91"/>